<gene>
    <name evidence="1" type="ORF">L596_005535</name>
</gene>
<name>A0A4V6I8N6_STECR</name>
<sequence>MSEFESAETTAAFNKKPQHLGLLVVSLMHRCLNLCVQVCEKGNAISAKLDVAVIKDSGDRKKKPSVRGRKKKLTK</sequence>
<reference evidence="1 2" key="1">
    <citation type="journal article" date="2015" name="Genome Biol.">
        <title>Comparative genomics of Steinernema reveals deeply conserved gene regulatory networks.</title>
        <authorList>
            <person name="Dillman A.R."/>
            <person name="Macchietto M."/>
            <person name="Porter C.F."/>
            <person name="Rogers A."/>
            <person name="Williams B."/>
            <person name="Antoshechkin I."/>
            <person name="Lee M.M."/>
            <person name="Goodwin Z."/>
            <person name="Lu X."/>
            <person name="Lewis E.E."/>
            <person name="Goodrich-Blair H."/>
            <person name="Stock S.P."/>
            <person name="Adams B.J."/>
            <person name="Sternberg P.W."/>
            <person name="Mortazavi A."/>
        </authorList>
    </citation>
    <scope>NUCLEOTIDE SEQUENCE [LARGE SCALE GENOMIC DNA]</scope>
    <source>
        <strain evidence="1 2">ALL</strain>
    </source>
</reference>
<dbReference type="EMBL" id="CM016762">
    <property type="protein sequence ID" value="TMS38913.1"/>
    <property type="molecule type" value="Genomic_DNA"/>
</dbReference>
<proteinExistence type="predicted"/>
<keyword evidence="2" id="KW-1185">Reference proteome</keyword>
<dbReference type="EMBL" id="AZBU02000001">
    <property type="protein sequence ID" value="TMS38913.1"/>
    <property type="molecule type" value="Genomic_DNA"/>
</dbReference>
<dbReference type="AlphaFoldDB" id="A0A4V6I8N6"/>
<evidence type="ECO:0000313" key="2">
    <source>
        <dbReference type="Proteomes" id="UP000298663"/>
    </source>
</evidence>
<protein>
    <submittedName>
        <fullName evidence="1">Uncharacterized protein</fullName>
    </submittedName>
</protein>
<organism evidence="1 2">
    <name type="scientific">Steinernema carpocapsae</name>
    <name type="common">Entomopathogenic nematode</name>
    <dbReference type="NCBI Taxonomy" id="34508"/>
    <lineage>
        <taxon>Eukaryota</taxon>
        <taxon>Metazoa</taxon>
        <taxon>Ecdysozoa</taxon>
        <taxon>Nematoda</taxon>
        <taxon>Chromadorea</taxon>
        <taxon>Rhabditida</taxon>
        <taxon>Tylenchina</taxon>
        <taxon>Panagrolaimomorpha</taxon>
        <taxon>Strongyloidoidea</taxon>
        <taxon>Steinernematidae</taxon>
        <taxon>Steinernema</taxon>
    </lineage>
</organism>
<dbReference type="Proteomes" id="UP000298663">
    <property type="component" value="Chromosome X"/>
</dbReference>
<accession>A0A4V6I8N6</accession>
<comment type="caution">
    <text evidence="1">The sequence shown here is derived from an EMBL/GenBank/DDBJ whole genome shotgun (WGS) entry which is preliminary data.</text>
</comment>
<reference evidence="1 2" key="2">
    <citation type="journal article" date="2019" name="G3 (Bethesda)">
        <title>Hybrid Assembly of the Genome of the Entomopathogenic Nematode Steinernema carpocapsae Identifies the X-Chromosome.</title>
        <authorList>
            <person name="Serra L."/>
            <person name="Macchietto M."/>
            <person name="Macias-Munoz A."/>
            <person name="McGill C.J."/>
            <person name="Rodriguez I.M."/>
            <person name="Rodriguez B."/>
            <person name="Murad R."/>
            <person name="Mortazavi A."/>
        </authorList>
    </citation>
    <scope>NUCLEOTIDE SEQUENCE [LARGE SCALE GENOMIC DNA]</scope>
    <source>
        <strain evidence="1 2">ALL</strain>
    </source>
</reference>
<evidence type="ECO:0000313" key="1">
    <source>
        <dbReference type="EMBL" id="TMS38913.1"/>
    </source>
</evidence>